<dbReference type="InterPro" id="IPR025297">
    <property type="entry name" value="DUF4159"/>
</dbReference>
<dbReference type="Pfam" id="PF13709">
    <property type="entry name" value="DUF4159"/>
    <property type="match status" value="1"/>
</dbReference>
<evidence type="ECO:0000259" key="3">
    <source>
        <dbReference type="Pfam" id="PF13709"/>
    </source>
</evidence>
<keyword evidence="1" id="KW-0472">Membrane</keyword>
<dbReference type="InterPro" id="IPR029062">
    <property type="entry name" value="Class_I_gatase-like"/>
</dbReference>
<dbReference type="AlphaFoldDB" id="A0A2G1MII1"/>
<feature type="domain" description="Aerotolerance regulator N-terminal" evidence="2">
    <location>
        <begin position="8"/>
        <end position="81"/>
    </location>
</feature>
<dbReference type="PANTHER" id="PTHR37464:SF1">
    <property type="entry name" value="BLL2463 PROTEIN"/>
    <property type="match status" value="1"/>
</dbReference>
<dbReference type="Pfam" id="PF07584">
    <property type="entry name" value="BatA"/>
    <property type="match status" value="1"/>
</dbReference>
<evidence type="ECO:0000313" key="5">
    <source>
        <dbReference type="Proteomes" id="UP000221860"/>
    </source>
</evidence>
<dbReference type="Gene3D" id="3.40.50.880">
    <property type="match status" value="1"/>
</dbReference>
<feature type="transmembrane region" description="Helical" evidence="1">
    <location>
        <begin position="12"/>
        <end position="31"/>
    </location>
</feature>
<dbReference type="SUPFAM" id="SSF52317">
    <property type="entry name" value="Class I glutamine amidotransferase-like"/>
    <property type="match status" value="1"/>
</dbReference>
<dbReference type="PANTHER" id="PTHR37464">
    <property type="entry name" value="BLL2463 PROTEIN"/>
    <property type="match status" value="1"/>
</dbReference>
<keyword evidence="5" id="KW-1185">Reference proteome</keyword>
<keyword evidence="1" id="KW-1133">Transmembrane helix</keyword>
<comment type="caution">
    <text evidence="4">The sequence shown here is derived from an EMBL/GenBank/DDBJ whole genome shotgun (WGS) entry which is preliminary data.</text>
</comment>
<reference evidence="4 5" key="1">
    <citation type="submission" date="2017-08" db="EMBL/GenBank/DDBJ databases">
        <title>Draft Genome Sequence of Loktanella cinnabarina Strain XM1, Isolated from Coastal Surface Water.</title>
        <authorList>
            <person name="Ma R."/>
            <person name="Wang J."/>
            <person name="Wang Q."/>
            <person name="Ma Z."/>
            <person name="Li J."/>
            <person name="Chen L."/>
        </authorList>
    </citation>
    <scope>NUCLEOTIDE SEQUENCE [LARGE SCALE GENOMIC DNA]</scope>
    <source>
        <strain evidence="4 5">XM1</strain>
    </source>
</reference>
<evidence type="ECO:0000313" key="4">
    <source>
        <dbReference type="EMBL" id="PHP28553.1"/>
    </source>
</evidence>
<gene>
    <name evidence="4" type="ORF">CJ301_04940</name>
</gene>
<sequence>MWSLGPVGFLSPWLLAGLVLLPVLWLILRAVPPAPLRRRFPGVALLLGLDDRESQSDRTPWWLLLLRILAVAAVIVGFAGPVLNPTDRPAPGTGPLLILADGTWADARDWPARSARIEALLGEARRAGRPAAAAVLTDLPGEIRFDPAEAVLSALPGLTPRPWQPDAAALADWAEALEGRFETVWLSDGLARDSRAPLLDALESHGPVRVIQTPRRILALRPPLLDGAQIALEAVRTPTGGAAQAIIAAHGLDPAGVERRLATATLDFAPGEATASAALALPPELRNRVTRFEIEGARSAAAVALGDDALRRREVALVESREARETTELMSPLHYLRVALEPQADLLSGDLSALIPARPDVIVLADAGSLPPAEAEALQAWVEEGGLLLRFAGPRLAASEAGRDGGDPLMPVRLRAAARSVGGTMSWGEPKTIAPFESDSPFFGLPVPEDVTVRAQVVAQPGPDLADRVIAQLSDGTPLVTRKGLGEGQVVLVHVTANAEWSSLPLSGLFVSMLERLAISARGGADAAADLAGTTWQPVEVMDAEGRLTETDTRAAVAGEDLAAGDLGPDLPPGLYAGEAGRFALNVTRADTSLAPARWPARIAVEGLTRPAERPLGGLLLALAVALMALDALASLAVGGRLRAGAALLLAALLLPPVPGARAQDAAPPISAQDEAFAQAATGSVVLGHILSGDAQVDEVARQGLEGLGRTLWQRTSVEPAAPMAVDPETDELAFFPLLYWPITDQTPIPSGAAYDKLNAYLRGGGMIVFDTRDAGIAGFGRTTPEGRRLQTIARPLDVPPLSPVPEDHVLTRTFYLLQDFPGRHQGRDVWVEAAPDEEPTPGMPFRNLNDNVTPVVIGGNDWASAWAMNPVGMPLYPVGRGMAGERQREMAYRFGVNLVMHVLTGNYKSDQVHVPALLERLGQ</sequence>
<protein>
    <submittedName>
        <fullName evidence="4">LytTR family transcriptional regulator</fullName>
    </submittedName>
</protein>
<dbReference type="EMBL" id="NQWH01000006">
    <property type="protein sequence ID" value="PHP28553.1"/>
    <property type="molecule type" value="Genomic_DNA"/>
</dbReference>
<feature type="domain" description="DUF4159" evidence="3">
    <location>
        <begin position="688"/>
        <end position="904"/>
    </location>
</feature>
<dbReference type="RefSeq" id="WP_099274891.1">
    <property type="nucleotide sequence ID" value="NZ_KZ304953.1"/>
</dbReference>
<proteinExistence type="predicted"/>
<dbReference type="NCBIfam" id="TIGR02226">
    <property type="entry name" value="two_anch"/>
    <property type="match status" value="1"/>
</dbReference>
<dbReference type="OrthoDB" id="9773014at2"/>
<feature type="transmembrane region" description="Helical" evidence="1">
    <location>
        <begin position="61"/>
        <end position="83"/>
    </location>
</feature>
<dbReference type="InterPro" id="IPR024163">
    <property type="entry name" value="Aerotolerance_reg_N"/>
</dbReference>
<dbReference type="InterPro" id="IPR011933">
    <property type="entry name" value="Double_TM_dom"/>
</dbReference>
<dbReference type="Gene3D" id="3.40.50.12140">
    <property type="entry name" value="Domain of unknown function DUF4159"/>
    <property type="match status" value="1"/>
</dbReference>
<dbReference type="Proteomes" id="UP000221860">
    <property type="component" value="Unassembled WGS sequence"/>
</dbReference>
<accession>A0A2G1MII1</accession>
<organism evidence="4 5">
    <name type="scientific">Limimaricola cinnabarinus</name>
    <dbReference type="NCBI Taxonomy" id="1125964"/>
    <lineage>
        <taxon>Bacteria</taxon>
        <taxon>Pseudomonadati</taxon>
        <taxon>Pseudomonadota</taxon>
        <taxon>Alphaproteobacteria</taxon>
        <taxon>Rhodobacterales</taxon>
        <taxon>Paracoccaceae</taxon>
        <taxon>Limimaricola</taxon>
    </lineage>
</organism>
<evidence type="ECO:0000256" key="1">
    <source>
        <dbReference type="SAM" id="Phobius"/>
    </source>
</evidence>
<name>A0A2G1MII1_9RHOB</name>
<keyword evidence="1" id="KW-0812">Transmembrane</keyword>
<dbReference type="CDD" id="cd03143">
    <property type="entry name" value="A4_beta-galactosidase_middle_domain"/>
    <property type="match status" value="1"/>
</dbReference>
<evidence type="ECO:0000259" key="2">
    <source>
        <dbReference type="Pfam" id="PF07584"/>
    </source>
</evidence>